<name>A0A2T7A8M3_TUBBO</name>
<keyword evidence="3" id="KW-1185">Reference proteome</keyword>
<sequence length="157" mass="17441">MVTGCRAMRVCRRCHATRTLLSNVCRRLIKMFVPWVSQVDIKTSHLAPDSIEQVKFGIGGPIKSSFFLKIVMFFVMAMAREGQLDSSPDFTHASNDLRVMPSHQRQFSTCRPGATAASPSFSKETPGQYHEKPPSRGQQQYTPRCSVAELPEAAGGH</sequence>
<evidence type="ECO:0000313" key="3">
    <source>
        <dbReference type="Proteomes" id="UP000244722"/>
    </source>
</evidence>
<comment type="caution">
    <text evidence="2">The sequence shown here is derived from an EMBL/GenBank/DDBJ whole genome shotgun (WGS) entry which is preliminary data.</text>
</comment>
<evidence type="ECO:0000313" key="2">
    <source>
        <dbReference type="EMBL" id="PUU84074.1"/>
    </source>
</evidence>
<dbReference type="AlphaFoldDB" id="A0A2T7A8M3"/>
<reference evidence="2 3" key="1">
    <citation type="submission" date="2017-04" db="EMBL/GenBank/DDBJ databases">
        <title>Draft genome sequence of Tuber borchii Vittad., a whitish edible truffle.</title>
        <authorList>
            <consortium name="DOE Joint Genome Institute"/>
            <person name="Murat C."/>
            <person name="Kuo A."/>
            <person name="Barry K.W."/>
            <person name="Clum A."/>
            <person name="Dockter R.B."/>
            <person name="Fauchery L."/>
            <person name="Iotti M."/>
            <person name="Kohler A."/>
            <person name="Labutti K."/>
            <person name="Lindquist E.A."/>
            <person name="Lipzen A."/>
            <person name="Ohm R.A."/>
            <person name="Wang M."/>
            <person name="Grigoriev I.V."/>
            <person name="Zambonelli A."/>
            <person name="Martin F.M."/>
        </authorList>
    </citation>
    <scope>NUCLEOTIDE SEQUENCE [LARGE SCALE GENOMIC DNA]</scope>
    <source>
        <strain evidence="2 3">Tbo3840</strain>
    </source>
</reference>
<dbReference type="Proteomes" id="UP000244722">
    <property type="component" value="Unassembled WGS sequence"/>
</dbReference>
<evidence type="ECO:0000256" key="1">
    <source>
        <dbReference type="SAM" id="MobiDB-lite"/>
    </source>
</evidence>
<accession>A0A2T7A8M3</accession>
<organism evidence="2 3">
    <name type="scientific">Tuber borchii</name>
    <name type="common">White truffle</name>
    <dbReference type="NCBI Taxonomy" id="42251"/>
    <lineage>
        <taxon>Eukaryota</taxon>
        <taxon>Fungi</taxon>
        <taxon>Dikarya</taxon>
        <taxon>Ascomycota</taxon>
        <taxon>Pezizomycotina</taxon>
        <taxon>Pezizomycetes</taxon>
        <taxon>Pezizales</taxon>
        <taxon>Tuberaceae</taxon>
        <taxon>Tuber</taxon>
    </lineage>
</organism>
<gene>
    <name evidence="2" type="ORF">B9Z19DRAFT_1189152</name>
</gene>
<dbReference type="EMBL" id="NESQ01000004">
    <property type="protein sequence ID" value="PUU84074.1"/>
    <property type="molecule type" value="Genomic_DNA"/>
</dbReference>
<feature type="region of interest" description="Disordered" evidence="1">
    <location>
        <begin position="102"/>
        <end position="157"/>
    </location>
</feature>
<proteinExistence type="predicted"/>
<protein>
    <submittedName>
        <fullName evidence="2">Uncharacterized protein</fullName>
    </submittedName>
</protein>